<dbReference type="AlphaFoldDB" id="A0A0R1SBT0"/>
<feature type="signal peptide" evidence="1">
    <location>
        <begin position="1"/>
        <end position="22"/>
    </location>
</feature>
<dbReference type="EMBL" id="AZFA01000008">
    <property type="protein sequence ID" value="KRL67014.1"/>
    <property type="molecule type" value="Genomic_DNA"/>
</dbReference>
<gene>
    <name evidence="2" type="ORF">FC27_GL002128</name>
</gene>
<protein>
    <recommendedName>
        <fullName evidence="4">Surface layer protein A domain-containing protein</fullName>
    </recommendedName>
</protein>
<sequence>MKNNIKYAGIAAAALLTVAPIAAPIVNSNVQTAQAATSDADLTTAQQASLDKVFSNISSTSFTNSSDDAFPSFDDIEQNLENTSLRYNTLVRFAAIKDALTNNILRQDKTNLKDANVTFGVEGIGSNGTALNAQDFSRTVESATNNGGSVDLKITAYDAKGDALQDKTITLTNSNEDTTVSSLKVNYTDPLDVDLDSSTTTPKLSTSVDATVTDQNGNDVKITNVNPSQYIYTDADDAMKVSANNQYTGATFNQANQTYYQAVNITLDDSVDVQSIYDNFQNGKNGVTFTINGQNVRATNLYAQDGTKVLRFVREINVTDEDSWTETDAPGVVTVNSAIGHLYDDDNNLTSRSLATDTAWQTDKYRTNDKTGQVQYHVSTHEWVNAEDVTFADSSSTDSNALGNIEDLTGSHVVNLAGPEGFVYTLFNGNGNTANRGLAGNSAWVTDKKATDANGNTYYRVSTDEWVRLGTGVTFN</sequence>
<dbReference type="RefSeq" id="WP_010625130.1">
    <property type="nucleotide sequence ID" value="NZ_AZFA01000008.1"/>
</dbReference>
<feature type="chain" id="PRO_5039059890" description="Surface layer protein A domain-containing protein" evidence="1">
    <location>
        <begin position="23"/>
        <end position="476"/>
    </location>
</feature>
<dbReference type="eggNOG" id="ENOG5030A36">
    <property type="taxonomic scope" value="Bacteria"/>
</dbReference>
<reference evidence="2 3" key="1">
    <citation type="journal article" date="2015" name="Genome Announc.">
        <title>Expanding the biotechnology potential of lactobacilli through comparative genomics of 213 strains and associated genera.</title>
        <authorList>
            <person name="Sun Z."/>
            <person name="Harris H.M."/>
            <person name="McCann A."/>
            <person name="Guo C."/>
            <person name="Argimon S."/>
            <person name="Zhang W."/>
            <person name="Yang X."/>
            <person name="Jeffery I.B."/>
            <person name="Cooney J.C."/>
            <person name="Kagawa T.F."/>
            <person name="Liu W."/>
            <person name="Song Y."/>
            <person name="Salvetti E."/>
            <person name="Wrobel A."/>
            <person name="Rasinkangas P."/>
            <person name="Parkhill J."/>
            <person name="Rea M.C."/>
            <person name="O'Sullivan O."/>
            <person name="Ritari J."/>
            <person name="Douillard F.P."/>
            <person name="Paul Ross R."/>
            <person name="Yang R."/>
            <person name="Briner A.E."/>
            <person name="Felis G.E."/>
            <person name="de Vos W.M."/>
            <person name="Barrangou R."/>
            <person name="Klaenhammer T.R."/>
            <person name="Caufield P.W."/>
            <person name="Cui Y."/>
            <person name="Zhang H."/>
            <person name="O'Toole P.W."/>
        </authorList>
    </citation>
    <scope>NUCLEOTIDE SEQUENCE [LARGE SCALE GENOMIC DNA]</scope>
    <source>
        <strain evidence="2 3">DSM 14857</strain>
    </source>
</reference>
<evidence type="ECO:0000313" key="2">
    <source>
        <dbReference type="EMBL" id="KRL67014.1"/>
    </source>
</evidence>
<dbReference type="PATRIC" id="fig|1423815.3.peg.2181"/>
<evidence type="ECO:0000313" key="3">
    <source>
        <dbReference type="Proteomes" id="UP000051647"/>
    </source>
</evidence>
<keyword evidence="1" id="KW-0732">Signal</keyword>
<keyword evidence="3" id="KW-1185">Reference proteome</keyword>
<evidence type="ECO:0000256" key="1">
    <source>
        <dbReference type="SAM" id="SignalP"/>
    </source>
</evidence>
<accession>A0A0R1SBT0</accession>
<proteinExistence type="predicted"/>
<comment type="caution">
    <text evidence="2">The sequence shown here is derived from an EMBL/GenBank/DDBJ whole genome shotgun (WGS) entry which is preliminary data.</text>
</comment>
<dbReference type="OrthoDB" id="2294419at2"/>
<evidence type="ECO:0008006" key="4">
    <source>
        <dbReference type="Google" id="ProtNLM"/>
    </source>
</evidence>
<name>A0A0R1SBT0_9LACO</name>
<dbReference type="Proteomes" id="UP000051647">
    <property type="component" value="Unassembled WGS sequence"/>
</dbReference>
<organism evidence="2 3">
    <name type="scientific">Companilactobacillus versmoldensis DSM 14857 = KCTC 3814</name>
    <dbReference type="NCBI Taxonomy" id="1423815"/>
    <lineage>
        <taxon>Bacteria</taxon>
        <taxon>Bacillati</taxon>
        <taxon>Bacillota</taxon>
        <taxon>Bacilli</taxon>
        <taxon>Lactobacillales</taxon>
        <taxon>Lactobacillaceae</taxon>
        <taxon>Companilactobacillus</taxon>
    </lineage>
</organism>